<evidence type="ECO:0000256" key="15">
    <source>
        <dbReference type="HAMAP-Rule" id="MF_00103"/>
    </source>
</evidence>
<dbReference type="InterPro" id="IPR000214">
    <property type="entry name" value="Znf_DNA_glyclase/AP_lyase"/>
</dbReference>
<name>A0A3E0WX78_9GAMM</name>
<comment type="catalytic activity">
    <reaction evidence="14 15">
        <text>2'-deoxyribonucleotide-(2'-deoxyribose 5'-phosphate)-2'-deoxyribonucleotide-DNA = a 3'-end 2'-deoxyribonucleotide-(2,3-dehydro-2,3-deoxyribose 5'-phosphate)-DNA + a 5'-end 5'-phospho-2'-deoxyribonucleoside-DNA + H(+)</text>
        <dbReference type="Rhea" id="RHEA:66592"/>
        <dbReference type="Rhea" id="RHEA-COMP:13180"/>
        <dbReference type="Rhea" id="RHEA-COMP:16897"/>
        <dbReference type="Rhea" id="RHEA-COMP:17067"/>
        <dbReference type="ChEBI" id="CHEBI:15378"/>
        <dbReference type="ChEBI" id="CHEBI:136412"/>
        <dbReference type="ChEBI" id="CHEBI:157695"/>
        <dbReference type="ChEBI" id="CHEBI:167181"/>
        <dbReference type="EC" id="4.2.99.18"/>
    </reaction>
</comment>
<feature type="binding site" evidence="15">
    <location>
        <position position="110"/>
    </location>
    <ligand>
        <name>DNA</name>
        <dbReference type="ChEBI" id="CHEBI:16991"/>
    </ligand>
</feature>
<reference evidence="19" key="1">
    <citation type="submission" date="2017-05" db="EMBL/GenBank/DDBJ databases">
        <authorList>
            <person name="Sharma S."/>
            <person name="Sidhu C."/>
            <person name="Pinnaka A.K."/>
        </authorList>
    </citation>
    <scope>NUCLEOTIDE SEQUENCE [LARGE SCALE GENOMIC DNA]</scope>
    <source>
        <strain evidence="19">AK93</strain>
    </source>
</reference>
<dbReference type="Gene3D" id="1.10.8.50">
    <property type="match status" value="1"/>
</dbReference>
<dbReference type="EC" id="4.2.99.18" evidence="15"/>
<evidence type="ECO:0000256" key="5">
    <source>
        <dbReference type="ARBA" id="ARBA00022763"/>
    </source>
</evidence>
<evidence type="ECO:0000313" key="19">
    <source>
        <dbReference type="Proteomes" id="UP000256763"/>
    </source>
</evidence>
<comment type="subunit">
    <text evidence="3 15">Monomer.</text>
</comment>
<feature type="domain" description="Formamidopyrimidine-DNA glycosylase catalytic" evidence="17">
    <location>
        <begin position="2"/>
        <end position="113"/>
    </location>
</feature>
<feature type="binding site" evidence="15">
    <location>
        <position position="91"/>
    </location>
    <ligand>
        <name>DNA</name>
        <dbReference type="ChEBI" id="CHEBI:16991"/>
    </ligand>
</feature>
<dbReference type="NCBIfam" id="NF002211">
    <property type="entry name" value="PRK01103.1"/>
    <property type="match status" value="1"/>
</dbReference>
<dbReference type="HAMAP" id="MF_00103">
    <property type="entry name" value="Fapy_DNA_glycosyl"/>
    <property type="match status" value="1"/>
</dbReference>
<gene>
    <name evidence="15" type="primary">mutM</name>
    <name evidence="15" type="synonym">fpg</name>
    <name evidence="18" type="ORF">CAL65_08950</name>
</gene>
<dbReference type="Pfam" id="PF06827">
    <property type="entry name" value="zf-FPG_IleRS"/>
    <property type="match status" value="1"/>
</dbReference>
<evidence type="ECO:0000256" key="6">
    <source>
        <dbReference type="ARBA" id="ARBA00022771"/>
    </source>
</evidence>
<dbReference type="OrthoDB" id="9800855at2"/>
<dbReference type="InterPro" id="IPR010663">
    <property type="entry name" value="Znf_FPG/IleRS"/>
</dbReference>
<dbReference type="GO" id="GO:0008270">
    <property type="term" value="F:zinc ion binding"/>
    <property type="evidence" value="ECO:0007669"/>
    <property type="project" value="UniProtKB-UniRule"/>
</dbReference>
<dbReference type="InterPro" id="IPR015886">
    <property type="entry name" value="H2TH_FPG"/>
</dbReference>
<dbReference type="InterPro" id="IPR012319">
    <property type="entry name" value="FPG_cat"/>
</dbReference>
<dbReference type="NCBIfam" id="TIGR00577">
    <property type="entry name" value="fpg"/>
    <property type="match status" value="1"/>
</dbReference>
<dbReference type="GO" id="GO:0003684">
    <property type="term" value="F:damaged DNA binding"/>
    <property type="evidence" value="ECO:0007669"/>
    <property type="project" value="InterPro"/>
</dbReference>
<dbReference type="InterPro" id="IPR035937">
    <property type="entry name" value="FPG_N"/>
</dbReference>
<feature type="active site" description="Proton donor; for delta-elimination activity" evidence="15">
    <location>
        <position position="261"/>
    </location>
</feature>
<feature type="active site" description="Schiff-base intermediate with DNA" evidence="15">
    <location>
        <position position="2"/>
    </location>
</feature>
<evidence type="ECO:0000256" key="14">
    <source>
        <dbReference type="ARBA" id="ARBA00044632"/>
    </source>
</evidence>
<dbReference type="SUPFAM" id="SSF81624">
    <property type="entry name" value="N-terminal domain of MutM-like DNA repair proteins"/>
    <property type="match status" value="1"/>
</dbReference>
<evidence type="ECO:0000259" key="17">
    <source>
        <dbReference type="PROSITE" id="PS51068"/>
    </source>
</evidence>
<dbReference type="Gene3D" id="3.20.190.10">
    <property type="entry name" value="MutM-like, N-terminal"/>
    <property type="match status" value="1"/>
</dbReference>
<keyword evidence="19" id="KW-1185">Reference proteome</keyword>
<dbReference type="GO" id="GO:0006284">
    <property type="term" value="P:base-excision repair"/>
    <property type="evidence" value="ECO:0007669"/>
    <property type="project" value="InterPro"/>
</dbReference>
<feature type="binding site" evidence="15">
    <location>
        <position position="152"/>
    </location>
    <ligand>
        <name>DNA</name>
        <dbReference type="ChEBI" id="CHEBI:16991"/>
    </ligand>
</feature>
<evidence type="ECO:0000256" key="11">
    <source>
        <dbReference type="ARBA" id="ARBA00023239"/>
    </source>
</evidence>
<keyword evidence="10 15" id="KW-0234">DNA repair</keyword>
<dbReference type="PANTHER" id="PTHR22993:SF9">
    <property type="entry name" value="FORMAMIDOPYRIMIDINE-DNA GLYCOSYLASE"/>
    <property type="match status" value="1"/>
</dbReference>
<evidence type="ECO:0000256" key="2">
    <source>
        <dbReference type="ARBA" id="ARBA00009409"/>
    </source>
</evidence>
<evidence type="ECO:0000256" key="10">
    <source>
        <dbReference type="ARBA" id="ARBA00023204"/>
    </source>
</evidence>
<evidence type="ECO:0000313" key="18">
    <source>
        <dbReference type="EMBL" id="RFA37408.1"/>
    </source>
</evidence>
<dbReference type="SMART" id="SM00898">
    <property type="entry name" value="Fapy_DNA_glyco"/>
    <property type="match status" value="1"/>
</dbReference>
<keyword evidence="8 15" id="KW-0862">Zinc</keyword>
<evidence type="ECO:0000256" key="9">
    <source>
        <dbReference type="ARBA" id="ARBA00023125"/>
    </source>
</evidence>
<evidence type="ECO:0000256" key="3">
    <source>
        <dbReference type="ARBA" id="ARBA00011245"/>
    </source>
</evidence>
<dbReference type="FunFam" id="3.20.190.10:FF:000001">
    <property type="entry name" value="Formamidopyrimidine-DNA glycosylase"/>
    <property type="match status" value="1"/>
</dbReference>
<dbReference type="EC" id="3.2.2.23" evidence="15"/>
<dbReference type="EMBL" id="NFZW01000007">
    <property type="protein sequence ID" value="RFA37408.1"/>
    <property type="molecule type" value="Genomic_DNA"/>
</dbReference>
<evidence type="ECO:0000256" key="4">
    <source>
        <dbReference type="ARBA" id="ARBA00022723"/>
    </source>
</evidence>
<keyword evidence="7 15" id="KW-0378">Hydrolase</keyword>
<comment type="function">
    <text evidence="15">Involved in base excision repair of DNA damaged by oxidation or by mutagenic agents. Acts as DNA glycosylase that recognizes and removes damaged bases. Has a preference for oxidized purines, such as 7,8-dihydro-8-oxoguanine (8-oxoG). Has AP (apurinic/apyrimidinic) lyase activity and introduces nicks in the DNA strand. Cleaves the DNA backbone by beta-delta elimination to generate a single-strand break at the site of the removed base with both 3'- and 5'-phosphates.</text>
</comment>
<keyword evidence="4 15" id="KW-0479">Metal-binding</keyword>
<dbReference type="PANTHER" id="PTHR22993">
    <property type="entry name" value="FORMAMIDOPYRIMIDINE-DNA GLYCOSYLASE"/>
    <property type="match status" value="1"/>
</dbReference>
<feature type="active site" description="Proton donor; for beta-elimination activity" evidence="15">
    <location>
        <position position="58"/>
    </location>
</feature>
<sequence length="271" mass="30500">MPELPEVETTLRGIAPYVEGHRVSQVMVRERRLRWPIPFELAVTLCGETVTRLRRRGKYLLFDTRAGTMLMHLGMSGSLRILREPEPPKRHEHVDIVFDDGACLRFTDPRRFGSMHWVDGDPQAHPLLAHLGPEPLSDEFTGTYLYRRSRNRRSPIKTFLMDSEVVVGVGNIYANEALFQAGIRPTRPAGKVGLVRYQRLAEAVKEVLAAAIQAGGTTLRDFTSGEGKPGYFKQELAVYGRAGEACLRCEGTVEVARLGQRATYYCPDCQR</sequence>
<organism evidence="18 19">
    <name type="scientific">Alkalilimnicola ehrlichii</name>
    <dbReference type="NCBI Taxonomy" id="351052"/>
    <lineage>
        <taxon>Bacteria</taxon>
        <taxon>Pseudomonadati</taxon>
        <taxon>Pseudomonadota</taxon>
        <taxon>Gammaproteobacteria</taxon>
        <taxon>Chromatiales</taxon>
        <taxon>Ectothiorhodospiraceae</taxon>
        <taxon>Alkalilimnicola</taxon>
    </lineage>
</organism>
<dbReference type="CDD" id="cd08966">
    <property type="entry name" value="EcFpg-like_N"/>
    <property type="match status" value="1"/>
</dbReference>
<keyword evidence="6 15" id="KW-0863">Zinc-finger</keyword>
<keyword evidence="11 15" id="KW-0456">Lyase</keyword>
<comment type="caution">
    <text evidence="18">The sequence shown here is derived from an EMBL/GenBank/DDBJ whole genome shotgun (WGS) entry which is preliminary data.</text>
</comment>
<keyword evidence="5 15" id="KW-0227">DNA damage</keyword>
<feature type="domain" description="FPG-type" evidence="16">
    <location>
        <begin position="237"/>
        <end position="271"/>
    </location>
</feature>
<comment type="similarity">
    <text evidence="2 15">Belongs to the FPG family.</text>
</comment>
<dbReference type="RefSeq" id="WP_116301746.1">
    <property type="nucleotide sequence ID" value="NZ_NFZV01000006.1"/>
</dbReference>
<evidence type="ECO:0000256" key="7">
    <source>
        <dbReference type="ARBA" id="ARBA00022801"/>
    </source>
</evidence>
<feature type="active site" description="Proton donor" evidence="15">
    <location>
        <position position="3"/>
    </location>
</feature>
<dbReference type="Pfam" id="PF01149">
    <property type="entry name" value="Fapy_DNA_glyco"/>
    <property type="match status" value="1"/>
</dbReference>
<comment type="cofactor">
    <cofactor evidence="15">
        <name>Zn(2+)</name>
        <dbReference type="ChEBI" id="CHEBI:29105"/>
    </cofactor>
    <text evidence="15">Binds 1 zinc ion per subunit.</text>
</comment>
<keyword evidence="9 15" id="KW-0238">DNA-binding</keyword>
<dbReference type="PROSITE" id="PS51068">
    <property type="entry name" value="FPG_CAT"/>
    <property type="match status" value="1"/>
</dbReference>
<accession>A0A3E0WX78</accession>
<keyword evidence="13 15" id="KW-0326">Glycosidase</keyword>
<evidence type="ECO:0000256" key="12">
    <source>
        <dbReference type="ARBA" id="ARBA00023268"/>
    </source>
</evidence>
<dbReference type="InterPro" id="IPR010979">
    <property type="entry name" value="Ribosomal_uS13-like_H2TH"/>
</dbReference>
<dbReference type="AlphaFoldDB" id="A0A3E0WX78"/>
<dbReference type="PROSITE" id="PS51066">
    <property type="entry name" value="ZF_FPG_2"/>
    <property type="match status" value="1"/>
</dbReference>
<comment type="catalytic activity">
    <reaction evidence="1 15">
        <text>Hydrolysis of DNA containing ring-opened 7-methylguanine residues, releasing 2,6-diamino-4-hydroxy-5-(N-methyl)formamidopyrimidine.</text>
        <dbReference type="EC" id="3.2.2.23"/>
    </reaction>
</comment>
<evidence type="ECO:0000256" key="8">
    <source>
        <dbReference type="ARBA" id="ARBA00022833"/>
    </source>
</evidence>
<proteinExistence type="inferred from homology"/>
<protein>
    <recommendedName>
        <fullName evidence="15">Formamidopyrimidine-DNA glycosylase</fullName>
        <shortName evidence="15">Fapy-DNA glycosylase</shortName>
        <ecNumber evidence="15">3.2.2.23</ecNumber>
    </recommendedName>
    <alternativeName>
        <fullName evidence="15">DNA-(apurinic or apyrimidinic site) lyase MutM</fullName>
        <shortName evidence="15">AP lyase MutM</shortName>
        <ecNumber evidence="15">4.2.99.18</ecNumber>
    </alternativeName>
</protein>
<dbReference type="SMART" id="SM01232">
    <property type="entry name" value="H2TH"/>
    <property type="match status" value="1"/>
</dbReference>
<dbReference type="Proteomes" id="UP000256763">
    <property type="component" value="Unassembled WGS sequence"/>
</dbReference>
<dbReference type="Pfam" id="PF06831">
    <property type="entry name" value="H2TH"/>
    <property type="match status" value="1"/>
</dbReference>
<dbReference type="GO" id="GO:0034039">
    <property type="term" value="F:8-oxo-7,8-dihydroguanine DNA N-glycosylase activity"/>
    <property type="evidence" value="ECO:0007669"/>
    <property type="project" value="TreeGrafter"/>
</dbReference>
<evidence type="ECO:0000256" key="13">
    <source>
        <dbReference type="ARBA" id="ARBA00023295"/>
    </source>
</evidence>
<dbReference type="FunFam" id="1.10.8.50:FF:000003">
    <property type="entry name" value="Formamidopyrimidine-DNA glycosylase"/>
    <property type="match status" value="1"/>
</dbReference>
<dbReference type="SUPFAM" id="SSF46946">
    <property type="entry name" value="S13-like H2TH domain"/>
    <property type="match status" value="1"/>
</dbReference>
<evidence type="ECO:0000259" key="16">
    <source>
        <dbReference type="PROSITE" id="PS51066"/>
    </source>
</evidence>
<evidence type="ECO:0000256" key="1">
    <source>
        <dbReference type="ARBA" id="ARBA00001668"/>
    </source>
</evidence>
<dbReference type="SUPFAM" id="SSF57716">
    <property type="entry name" value="Glucocorticoid receptor-like (DNA-binding domain)"/>
    <property type="match status" value="1"/>
</dbReference>
<dbReference type="GO" id="GO:0140078">
    <property type="term" value="F:class I DNA-(apurinic or apyrimidinic site) endonuclease activity"/>
    <property type="evidence" value="ECO:0007669"/>
    <property type="project" value="UniProtKB-EC"/>
</dbReference>
<keyword evidence="12 15" id="KW-0511">Multifunctional enzyme</keyword>
<dbReference type="InterPro" id="IPR020629">
    <property type="entry name" value="FPG_Glyclase"/>
</dbReference>